<dbReference type="Proteomes" id="UP000076296">
    <property type="component" value="Unassembled WGS sequence"/>
</dbReference>
<comment type="caution">
    <text evidence="1">The sequence shown here is derived from an EMBL/GenBank/DDBJ whole genome shotgun (WGS) entry which is preliminary data.</text>
</comment>
<evidence type="ECO:0000313" key="1">
    <source>
        <dbReference type="EMBL" id="KZA18350.1"/>
    </source>
</evidence>
<name>A0AAJ0QY66_ACIBA</name>
<evidence type="ECO:0000313" key="2">
    <source>
        <dbReference type="Proteomes" id="UP000076296"/>
    </source>
</evidence>
<proteinExistence type="predicted"/>
<dbReference type="AlphaFoldDB" id="A0AAJ0QY66"/>
<gene>
    <name evidence="1" type="ORF">LV35_01615</name>
</gene>
<organism evidence="1 2">
    <name type="scientific">Acinetobacter baumannii</name>
    <dbReference type="NCBI Taxonomy" id="470"/>
    <lineage>
        <taxon>Bacteria</taxon>
        <taxon>Pseudomonadati</taxon>
        <taxon>Pseudomonadota</taxon>
        <taxon>Gammaproteobacteria</taxon>
        <taxon>Moraxellales</taxon>
        <taxon>Moraxellaceae</taxon>
        <taxon>Acinetobacter</taxon>
        <taxon>Acinetobacter calcoaceticus/baumannii complex</taxon>
    </lineage>
</organism>
<dbReference type="RefSeq" id="WP_031946024.1">
    <property type="nucleotide sequence ID" value="NZ_JBAISV010000036.1"/>
</dbReference>
<reference evidence="1 2" key="1">
    <citation type="submission" date="2016-01" db="EMBL/GenBank/DDBJ databases">
        <title>Draft sequences of Acinetobacter baumannii isolates from wounded military personnel.</title>
        <authorList>
            <person name="Arivett B.A."/>
            <person name="Fiester S.E."/>
            <person name="Ream D.C."/>
            <person name="Actis L.A."/>
        </authorList>
    </citation>
    <scope>NUCLEOTIDE SEQUENCE [LARGE SCALE GENOMIC DNA]</scope>
    <source>
        <strain evidence="1 2">AB2828</strain>
    </source>
</reference>
<protein>
    <submittedName>
        <fullName evidence="1">Uncharacterized protein</fullName>
    </submittedName>
</protein>
<dbReference type="EMBL" id="LRDT01000019">
    <property type="protein sequence ID" value="KZA18350.1"/>
    <property type="molecule type" value="Genomic_DNA"/>
</dbReference>
<accession>A0AAJ0QY66</accession>
<sequence>MFSQDDIRLAFDKLEPHWNEIEAEHKKREEYFISLINNDYSETAELLKCHLIIEHYLNIFLEKELGLDNLNEAKLSFFNKMKLLPDNKVVTFVKPGIVRINTLRNKVAHQLDVKFSNKDLGEISSILKIARTDVDALSFIENIKKFTSVACTWLTPKDDKIQGYIAESISHIKYNE</sequence>